<evidence type="ECO:0000313" key="1">
    <source>
        <dbReference type="EMBL" id="KAK7844690.1"/>
    </source>
</evidence>
<dbReference type="PANTHER" id="PTHR28080:SF1">
    <property type="entry name" value="PEROXISOMAL BIOGENESIS FACTOR 3"/>
    <property type="match status" value="1"/>
</dbReference>
<accession>A0AAW0L0H0</accession>
<dbReference type="GO" id="GO:0045046">
    <property type="term" value="P:protein import into peroxisome membrane"/>
    <property type="evidence" value="ECO:0007669"/>
    <property type="project" value="TreeGrafter"/>
</dbReference>
<dbReference type="EMBL" id="PKMF04000181">
    <property type="protein sequence ID" value="KAK7844690.1"/>
    <property type="molecule type" value="Genomic_DNA"/>
</dbReference>
<dbReference type="InterPro" id="IPR006966">
    <property type="entry name" value="Peroxin-3"/>
</dbReference>
<sequence>MQAHFENIQRIADTTTLPHVMHHLSSRIAEELDLSQLLERLQNAKNQPNSLTHSEKIELFYKDGVVPLGNDNAELIH</sequence>
<dbReference type="GO" id="GO:0005778">
    <property type="term" value="C:peroxisomal membrane"/>
    <property type="evidence" value="ECO:0007669"/>
    <property type="project" value="InterPro"/>
</dbReference>
<keyword evidence="2" id="KW-1185">Reference proteome</keyword>
<proteinExistence type="predicted"/>
<organism evidence="1 2">
    <name type="scientific">Quercus suber</name>
    <name type="common">Cork oak</name>
    <dbReference type="NCBI Taxonomy" id="58331"/>
    <lineage>
        <taxon>Eukaryota</taxon>
        <taxon>Viridiplantae</taxon>
        <taxon>Streptophyta</taxon>
        <taxon>Embryophyta</taxon>
        <taxon>Tracheophyta</taxon>
        <taxon>Spermatophyta</taxon>
        <taxon>Magnoliopsida</taxon>
        <taxon>eudicotyledons</taxon>
        <taxon>Gunneridae</taxon>
        <taxon>Pentapetalae</taxon>
        <taxon>rosids</taxon>
        <taxon>fabids</taxon>
        <taxon>Fagales</taxon>
        <taxon>Fagaceae</taxon>
        <taxon>Quercus</taxon>
    </lineage>
</organism>
<protein>
    <submittedName>
        <fullName evidence="1">Peroxisome biogenesis protein 3-1</fullName>
    </submittedName>
</protein>
<dbReference type="GO" id="GO:0030674">
    <property type="term" value="F:protein-macromolecule adaptor activity"/>
    <property type="evidence" value="ECO:0007669"/>
    <property type="project" value="TreeGrafter"/>
</dbReference>
<dbReference type="PANTHER" id="PTHR28080">
    <property type="entry name" value="PEROXISOMAL BIOGENESIS FACTOR 3"/>
    <property type="match status" value="1"/>
</dbReference>
<reference evidence="1 2" key="1">
    <citation type="journal article" date="2018" name="Sci. Data">
        <title>The draft genome sequence of cork oak.</title>
        <authorList>
            <person name="Ramos A.M."/>
            <person name="Usie A."/>
            <person name="Barbosa P."/>
            <person name="Barros P.M."/>
            <person name="Capote T."/>
            <person name="Chaves I."/>
            <person name="Simoes F."/>
            <person name="Abreu I."/>
            <person name="Carrasquinho I."/>
            <person name="Faro C."/>
            <person name="Guimaraes J.B."/>
            <person name="Mendonca D."/>
            <person name="Nobrega F."/>
            <person name="Rodrigues L."/>
            <person name="Saibo N.J.M."/>
            <person name="Varela M.C."/>
            <person name="Egas C."/>
            <person name="Matos J."/>
            <person name="Miguel C.M."/>
            <person name="Oliveira M.M."/>
            <person name="Ricardo C.P."/>
            <person name="Goncalves S."/>
        </authorList>
    </citation>
    <scope>NUCLEOTIDE SEQUENCE [LARGE SCALE GENOMIC DNA]</scope>
    <source>
        <strain evidence="2">cv. HL8</strain>
    </source>
</reference>
<evidence type="ECO:0000313" key="2">
    <source>
        <dbReference type="Proteomes" id="UP000237347"/>
    </source>
</evidence>
<dbReference type="Proteomes" id="UP000237347">
    <property type="component" value="Unassembled WGS sequence"/>
</dbReference>
<comment type="caution">
    <text evidence="1">The sequence shown here is derived from an EMBL/GenBank/DDBJ whole genome shotgun (WGS) entry which is preliminary data.</text>
</comment>
<dbReference type="AlphaFoldDB" id="A0AAW0L0H0"/>
<gene>
    <name evidence="1" type="primary">PEX3-1</name>
    <name evidence="1" type="ORF">CFP56_010588</name>
</gene>
<name>A0AAW0L0H0_QUESU</name>